<proteinExistence type="predicted"/>
<sequence length="178" mass="19207">MRGHDDLTATDLASLAALFDTEYRASFGPWTPERPYGYAGHDVHILARRGSRIVGHAGFQRRRIAIGAGKLTIAGVGGVLVAPEVRGTGLGTQLVDAAAAAMRSRTGIDAGYLGCREDVVPFYESCGWRRIAAPERHIDRLSGEVVEKPPGPPLLILPITLALEDWPSGMIDLRGRPW</sequence>
<evidence type="ECO:0000256" key="1">
    <source>
        <dbReference type="ARBA" id="ARBA00022679"/>
    </source>
</evidence>
<evidence type="ECO:0000313" key="4">
    <source>
        <dbReference type="EMBL" id="QUC07679.1"/>
    </source>
</evidence>
<dbReference type="RefSeq" id="WP_212322352.1">
    <property type="nucleotide sequence ID" value="NZ_AP024463.1"/>
</dbReference>
<keyword evidence="5" id="KW-1185">Reference proteome</keyword>
<name>A0ABX7Y3D5_9ACTN</name>
<dbReference type="CDD" id="cd04301">
    <property type="entry name" value="NAT_SF"/>
    <property type="match status" value="1"/>
</dbReference>
<protein>
    <submittedName>
        <fullName evidence="4">GNAT family N-acetyltransferase</fullName>
        <ecNumber evidence="4">2.3.1.-</ecNumber>
    </submittedName>
</protein>
<dbReference type="PROSITE" id="PS51186">
    <property type="entry name" value="GNAT"/>
    <property type="match status" value="1"/>
</dbReference>
<dbReference type="PANTHER" id="PTHR43877">
    <property type="entry name" value="AMINOALKYLPHOSPHONATE N-ACETYLTRANSFERASE-RELATED-RELATED"/>
    <property type="match status" value="1"/>
</dbReference>
<dbReference type="GO" id="GO:0016746">
    <property type="term" value="F:acyltransferase activity"/>
    <property type="evidence" value="ECO:0007669"/>
    <property type="project" value="UniProtKB-KW"/>
</dbReference>
<dbReference type="SUPFAM" id="SSF55729">
    <property type="entry name" value="Acyl-CoA N-acyltransferases (Nat)"/>
    <property type="match status" value="1"/>
</dbReference>
<dbReference type="Proteomes" id="UP000678513">
    <property type="component" value="Chromosome"/>
</dbReference>
<dbReference type="InterPro" id="IPR003484">
    <property type="entry name" value="NodA"/>
</dbReference>
<accession>A0ABX7Y3D5</accession>
<dbReference type="InterPro" id="IPR000182">
    <property type="entry name" value="GNAT_dom"/>
</dbReference>
<evidence type="ECO:0000313" key="5">
    <source>
        <dbReference type="Proteomes" id="UP000678513"/>
    </source>
</evidence>
<reference evidence="4 5" key="1">
    <citation type="submission" date="2021-03" db="EMBL/GenBank/DDBJ databases">
        <title>Human Oral Microbial Genomes.</title>
        <authorList>
            <person name="Johnston C.D."/>
            <person name="Chen T."/>
            <person name="Dewhirst F.E."/>
        </authorList>
    </citation>
    <scope>NUCLEOTIDE SEQUENCE [LARGE SCALE GENOMIC DNA]</scope>
    <source>
        <strain evidence="4 5">DSMZ 100122</strain>
    </source>
</reference>
<dbReference type="Pfam" id="PF02474">
    <property type="entry name" value="NodA"/>
    <property type="match status" value="1"/>
</dbReference>
<keyword evidence="1 4" id="KW-0808">Transferase</keyword>
<evidence type="ECO:0000259" key="3">
    <source>
        <dbReference type="PROSITE" id="PS51186"/>
    </source>
</evidence>
<feature type="domain" description="N-acetyltransferase" evidence="3">
    <location>
        <begin position="2"/>
        <end position="152"/>
    </location>
</feature>
<keyword evidence="2 4" id="KW-0012">Acyltransferase</keyword>
<dbReference type="EMBL" id="CP072384">
    <property type="protein sequence ID" value="QUC07679.1"/>
    <property type="molecule type" value="Genomic_DNA"/>
</dbReference>
<dbReference type="InterPro" id="IPR050832">
    <property type="entry name" value="Bact_Acetyltransf"/>
</dbReference>
<organism evidence="4 5">
    <name type="scientific">Arachnia rubra</name>
    <dbReference type="NCBI Taxonomy" id="1547448"/>
    <lineage>
        <taxon>Bacteria</taxon>
        <taxon>Bacillati</taxon>
        <taxon>Actinomycetota</taxon>
        <taxon>Actinomycetes</taxon>
        <taxon>Propionibacteriales</taxon>
        <taxon>Propionibacteriaceae</taxon>
        <taxon>Arachnia</taxon>
    </lineage>
</organism>
<evidence type="ECO:0000256" key="2">
    <source>
        <dbReference type="ARBA" id="ARBA00023315"/>
    </source>
</evidence>
<dbReference type="Gene3D" id="3.40.630.30">
    <property type="match status" value="1"/>
</dbReference>
<dbReference type="InterPro" id="IPR016181">
    <property type="entry name" value="Acyl_CoA_acyltransferase"/>
</dbReference>
<gene>
    <name evidence="4" type="ORF">J5A65_12205</name>
</gene>
<dbReference type="EC" id="2.3.1.-" evidence="4"/>